<dbReference type="RefSeq" id="WP_094377815.1">
    <property type="nucleotide sequence ID" value="NZ_NOKA02000023.1"/>
</dbReference>
<evidence type="ECO:0000313" key="5">
    <source>
        <dbReference type="Proteomes" id="UP000216411"/>
    </source>
</evidence>
<keyword evidence="1" id="KW-0472">Membrane</keyword>
<dbReference type="SUPFAM" id="SSF55073">
    <property type="entry name" value="Nucleotide cyclase"/>
    <property type="match status" value="1"/>
</dbReference>
<organism evidence="4 5">
    <name type="scientific">Lachnotalea glycerini</name>
    <dbReference type="NCBI Taxonomy" id="1763509"/>
    <lineage>
        <taxon>Bacteria</taxon>
        <taxon>Bacillati</taxon>
        <taxon>Bacillota</taxon>
        <taxon>Clostridia</taxon>
        <taxon>Lachnospirales</taxon>
        <taxon>Lachnospiraceae</taxon>
        <taxon>Lachnotalea</taxon>
    </lineage>
</organism>
<dbReference type="PANTHER" id="PTHR45138:SF9">
    <property type="entry name" value="DIGUANYLATE CYCLASE DGCM-RELATED"/>
    <property type="match status" value="1"/>
</dbReference>
<feature type="transmembrane region" description="Helical" evidence="1">
    <location>
        <begin position="44"/>
        <end position="64"/>
    </location>
</feature>
<protein>
    <submittedName>
        <fullName evidence="3 4">Diguanylate cyclase</fullName>
    </submittedName>
</protein>
<dbReference type="OrthoDB" id="9805474at2"/>
<feature type="transmembrane region" description="Helical" evidence="1">
    <location>
        <begin position="105"/>
        <end position="123"/>
    </location>
</feature>
<dbReference type="GO" id="GO:0043709">
    <property type="term" value="P:cell adhesion involved in single-species biofilm formation"/>
    <property type="evidence" value="ECO:0007669"/>
    <property type="project" value="TreeGrafter"/>
</dbReference>
<dbReference type="CDD" id="cd01949">
    <property type="entry name" value="GGDEF"/>
    <property type="match status" value="1"/>
</dbReference>
<dbReference type="InterPro" id="IPR029787">
    <property type="entry name" value="Nucleotide_cyclase"/>
</dbReference>
<keyword evidence="1" id="KW-1133">Transmembrane helix</keyword>
<reference evidence="3 6" key="2">
    <citation type="submission" date="2018-05" db="EMBL/GenBank/DDBJ databases">
        <title>Genomic Encyclopedia of Type Strains, Phase IV (KMG-IV): sequencing the most valuable type-strain genomes for metagenomic binning, comparative biology and taxonomic classification.</title>
        <authorList>
            <person name="Goeker M."/>
        </authorList>
    </citation>
    <scope>NUCLEOTIDE SEQUENCE [LARGE SCALE GENOMIC DNA]</scope>
    <source>
        <strain evidence="3 6">DSM 28816</strain>
    </source>
</reference>
<name>A0A255IE36_9FIRM</name>
<dbReference type="PROSITE" id="PS50887">
    <property type="entry name" value="GGDEF"/>
    <property type="match status" value="1"/>
</dbReference>
<dbReference type="SMART" id="SM00267">
    <property type="entry name" value="GGDEF"/>
    <property type="match status" value="1"/>
</dbReference>
<feature type="transmembrane region" description="Helical" evidence="1">
    <location>
        <begin position="177"/>
        <end position="200"/>
    </location>
</feature>
<evidence type="ECO:0000313" key="4">
    <source>
        <dbReference type="EMBL" id="RDY31037.1"/>
    </source>
</evidence>
<dbReference type="GO" id="GO:1902201">
    <property type="term" value="P:negative regulation of bacterial-type flagellum-dependent cell motility"/>
    <property type="evidence" value="ECO:0007669"/>
    <property type="project" value="TreeGrafter"/>
</dbReference>
<reference evidence="4" key="3">
    <citation type="submission" date="2018-07" db="EMBL/GenBank/DDBJ databases">
        <authorList>
            <person name="Quirk P.G."/>
            <person name="Krulwich T.A."/>
        </authorList>
    </citation>
    <scope>NUCLEOTIDE SEQUENCE</scope>
    <source>
        <strain evidence="4">CCRI-19302</strain>
    </source>
</reference>
<proteinExistence type="predicted"/>
<feature type="domain" description="GGDEF" evidence="2">
    <location>
        <begin position="246"/>
        <end position="383"/>
    </location>
</feature>
<dbReference type="InterPro" id="IPR000160">
    <property type="entry name" value="GGDEF_dom"/>
</dbReference>
<feature type="transmembrane region" description="Helical" evidence="1">
    <location>
        <begin position="76"/>
        <end position="93"/>
    </location>
</feature>
<keyword evidence="5" id="KW-1185">Reference proteome</keyword>
<dbReference type="InterPro" id="IPR043128">
    <property type="entry name" value="Rev_trsase/Diguanyl_cyclase"/>
</dbReference>
<dbReference type="Proteomes" id="UP000247523">
    <property type="component" value="Unassembled WGS sequence"/>
</dbReference>
<dbReference type="AlphaFoldDB" id="A0A255IE36"/>
<evidence type="ECO:0000313" key="6">
    <source>
        <dbReference type="Proteomes" id="UP000247523"/>
    </source>
</evidence>
<dbReference type="Pfam" id="PF00990">
    <property type="entry name" value="GGDEF"/>
    <property type="match status" value="1"/>
</dbReference>
<keyword evidence="1" id="KW-0812">Transmembrane</keyword>
<dbReference type="FunFam" id="3.30.70.270:FF:000001">
    <property type="entry name" value="Diguanylate cyclase domain protein"/>
    <property type="match status" value="1"/>
</dbReference>
<dbReference type="PANTHER" id="PTHR45138">
    <property type="entry name" value="REGULATORY COMPONENTS OF SENSORY TRANSDUCTION SYSTEM"/>
    <property type="match status" value="1"/>
</dbReference>
<comment type="caution">
    <text evidence="4">The sequence shown here is derived from an EMBL/GenBank/DDBJ whole genome shotgun (WGS) entry which is preliminary data.</text>
</comment>
<dbReference type="Proteomes" id="UP000216411">
    <property type="component" value="Unassembled WGS sequence"/>
</dbReference>
<dbReference type="GO" id="GO:0005886">
    <property type="term" value="C:plasma membrane"/>
    <property type="evidence" value="ECO:0007669"/>
    <property type="project" value="TreeGrafter"/>
</dbReference>
<gene>
    <name evidence="3" type="ORF">C8E03_105193</name>
    <name evidence="4" type="ORF">CG710_011700</name>
</gene>
<evidence type="ECO:0000313" key="3">
    <source>
        <dbReference type="EMBL" id="PXV90284.1"/>
    </source>
</evidence>
<dbReference type="Gene3D" id="3.30.70.270">
    <property type="match status" value="1"/>
</dbReference>
<dbReference type="GO" id="GO:0052621">
    <property type="term" value="F:diguanylate cyclase activity"/>
    <property type="evidence" value="ECO:0007669"/>
    <property type="project" value="TreeGrafter"/>
</dbReference>
<feature type="transmembrane region" description="Helical" evidence="1">
    <location>
        <begin position="135"/>
        <end position="157"/>
    </location>
</feature>
<reference evidence="4 5" key="1">
    <citation type="journal article" date="2017" name="Genome Announc.">
        <title>Draft Genome Sequence of a Sporulating and Motile Strain of Lachnotalea glycerini Isolated from Water in Quebec City, Canada.</title>
        <authorList>
            <person name="Maheux A.F."/>
            <person name="Boudreau D.K."/>
            <person name="Berube E."/>
            <person name="Boissinot M."/>
            <person name="Raymond F."/>
            <person name="Brodeur S."/>
            <person name="Corbeil J."/>
            <person name="Isabel S."/>
            <person name="Omar R.F."/>
            <person name="Bergeron M.G."/>
        </authorList>
    </citation>
    <scope>NUCLEOTIDE SEQUENCE [LARGE SCALE GENOMIC DNA]</scope>
    <source>
        <strain evidence="4 5">CCRI-19302</strain>
    </source>
</reference>
<accession>A0A255IE36</accession>
<dbReference type="EMBL" id="QICS01000005">
    <property type="protein sequence ID" value="PXV90284.1"/>
    <property type="molecule type" value="Genomic_DNA"/>
</dbReference>
<evidence type="ECO:0000259" key="2">
    <source>
        <dbReference type="PROSITE" id="PS50887"/>
    </source>
</evidence>
<sequence>MGNERDSKTDDRKSNSTLLYLKNLLKKKEKNRQELEHYITVDNINNMLMVSLILMLLSVIKIICKVKAIWGADSGIGLFLITLVYSLIYYFIHIKILEDIKIQKYIYISFWIFINLFGLKYLYMEIQIYHSIIYFYLLMYLITGFYISSFYAVFFIILDSVIAIKFLFHFSNSDIDIRVAISVIVIIAFVSMLIMIMKYYHYTKDKWARITIRTMGGVDCLTNLLNRRGFEDELDKQWALWGDLRKAMISIMIDIDNFKTYNDTYGHIEGDQCLKDISECIYDIASRKTDFVVRYGGEEIVVVFTDMSEENCIEMALNIQERINGLQIKAGKEASYPIVTVSMGIASMAVSSSNTIYDLIDKADEQLYLSKNRGRNRITINNMSIELNRVRVATNS</sequence>
<dbReference type="EMBL" id="NOKA02000023">
    <property type="protein sequence ID" value="RDY31037.1"/>
    <property type="molecule type" value="Genomic_DNA"/>
</dbReference>
<dbReference type="InterPro" id="IPR050469">
    <property type="entry name" value="Diguanylate_Cyclase"/>
</dbReference>
<evidence type="ECO:0000256" key="1">
    <source>
        <dbReference type="SAM" id="Phobius"/>
    </source>
</evidence>
<dbReference type="NCBIfam" id="TIGR00254">
    <property type="entry name" value="GGDEF"/>
    <property type="match status" value="1"/>
</dbReference>